<dbReference type="PANTHER" id="PTHR37469">
    <property type="entry name" value="CELLOBIONIC ACID PHOSPHORYLASE-RELATED"/>
    <property type="match status" value="1"/>
</dbReference>
<dbReference type="InterPro" id="IPR033432">
    <property type="entry name" value="GH94_catalytic"/>
</dbReference>
<evidence type="ECO:0000313" key="5">
    <source>
        <dbReference type="EMBL" id="TMQ64567.1"/>
    </source>
</evidence>
<name>A0A538TLS0_UNCEI</name>
<keyword evidence="2" id="KW-0808">Transferase</keyword>
<organism evidence="5 6">
    <name type="scientific">Eiseniibacteriota bacterium</name>
    <dbReference type="NCBI Taxonomy" id="2212470"/>
    <lineage>
        <taxon>Bacteria</taxon>
        <taxon>Candidatus Eiseniibacteriota</taxon>
    </lineage>
</organism>
<dbReference type="GO" id="GO:0030246">
    <property type="term" value="F:carbohydrate binding"/>
    <property type="evidence" value="ECO:0007669"/>
    <property type="project" value="InterPro"/>
</dbReference>
<evidence type="ECO:0000259" key="3">
    <source>
        <dbReference type="Pfam" id="PF06165"/>
    </source>
</evidence>
<evidence type="ECO:0000256" key="1">
    <source>
        <dbReference type="ARBA" id="ARBA00022676"/>
    </source>
</evidence>
<evidence type="ECO:0008006" key="7">
    <source>
        <dbReference type="Google" id="ProtNLM"/>
    </source>
</evidence>
<dbReference type="InterPro" id="IPR012341">
    <property type="entry name" value="6hp_glycosidase-like_sf"/>
</dbReference>
<dbReference type="GO" id="GO:0005975">
    <property type="term" value="P:carbohydrate metabolic process"/>
    <property type="evidence" value="ECO:0007669"/>
    <property type="project" value="InterPro"/>
</dbReference>
<dbReference type="Gene3D" id="2.70.98.40">
    <property type="entry name" value="Glycoside hydrolase, family 65, N-terminal domain"/>
    <property type="match status" value="1"/>
</dbReference>
<dbReference type="Proteomes" id="UP000316609">
    <property type="component" value="Unassembled WGS sequence"/>
</dbReference>
<dbReference type="InterPro" id="IPR008928">
    <property type="entry name" value="6-hairpin_glycosidase_sf"/>
</dbReference>
<dbReference type="SUPFAM" id="SSF74650">
    <property type="entry name" value="Galactose mutarotase-like"/>
    <property type="match status" value="1"/>
</dbReference>
<dbReference type="AlphaFoldDB" id="A0A538TLS0"/>
<dbReference type="InterPro" id="IPR011013">
    <property type="entry name" value="Gal_mutarotase_sf_dom"/>
</dbReference>
<dbReference type="InterPro" id="IPR052047">
    <property type="entry name" value="GH94_Enzymes"/>
</dbReference>
<evidence type="ECO:0000256" key="2">
    <source>
        <dbReference type="ARBA" id="ARBA00022679"/>
    </source>
</evidence>
<dbReference type="PANTHER" id="PTHR37469:SF2">
    <property type="entry name" value="CELLOBIONIC ACID PHOSPHORYLASE"/>
    <property type="match status" value="1"/>
</dbReference>
<dbReference type="Pfam" id="PF06165">
    <property type="entry name" value="GH94_b-supersand"/>
    <property type="match status" value="1"/>
</dbReference>
<comment type="caution">
    <text evidence="5">The sequence shown here is derived from an EMBL/GenBank/DDBJ whole genome shotgun (WGS) entry which is preliminary data.</text>
</comment>
<dbReference type="Gene3D" id="1.50.10.10">
    <property type="match status" value="1"/>
</dbReference>
<dbReference type="InterPro" id="IPR010383">
    <property type="entry name" value="Glyco_hydrolase_94_b-supersand"/>
</dbReference>
<feature type="domain" description="Glycosyl hydrolase 94 supersandwich" evidence="3">
    <location>
        <begin position="2"/>
        <end position="146"/>
    </location>
</feature>
<dbReference type="InterPro" id="IPR037018">
    <property type="entry name" value="GH65_N"/>
</dbReference>
<dbReference type="Pfam" id="PF17167">
    <property type="entry name" value="Glyco_hydro_94"/>
    <property type="match status" value="1"/>
</dbReference>
<evidence type="ECO:0000259" key="4">
    <source>
        <dbReference type="Pfam" id="PF17167"/>
    </source>
</evidence>
<dbReference type="GO" id="GO:0016757">
    <property type="term" value="F:glycosyltransferase activity"/>
    <property type="evidence" value="ECO:0007669"/>
    <property type="project" value="UniProtKB-KW"/>
</dbReference>
<accession>A0A538TLS0</accession>
<sequence length="581" mass="63753">MSDPVKVVQVRITNHGTRERSLSLASYQRLVLGALPEVSGRTVVTSFDQDSEILCARQQVSDDFLEGVAFGAAVADAPVTTRFTADREAFLGGGALDGRCGAGLDPCFAIQLDLRLGPKETRVLAFLLGHAKDEAAGRDVVLRLREPRALDASLGETRGGWESLLQRVRIETPTEALDLMVNGWLLYQALACRLWGRSALYQSGGAFGFRDQLQDAAAFLMIEPSIARRQILLHAAHQFVEGDVLHWWHPPSGRGIRTRFADGLLWLPYVTALYVRATGEPKILDESVPFLEGRTLEPGEDEAYLEPVRVKGATLYEHCCRAVDRSLGLGPHGLPLFGSGDWNDGMNRVGVKGRGESVWMGFFLCSILGDFQPICERRGDTSRAERYRDFGERLRSALESAGWDGAWYRRGYYDDGAPLGSRSSDECQIDALAQAWAVLSGAAERGRACRALRAVDERLVSTRQKLVRLLAPPFEAGSHDPGYIKGYVRGVRENGGQYTHAALWVVQAMFELGWRDRAAAVLEMLSPVTHAASAAGVQVYQVEPHVVAADIYGEPPHTGRGGWTWYTGSAGWMFPARSAHG</sequence>
<keyword evidence="1" id="KW-0328">Glycosyltransferase</keyword>
<feature type="domain" description="Glycosyl hydrolase 94 catalytic" evidence="4">
    <location>
        <begin position="161"/>
        <end position="576"/>
    </location>
</feature>
<dbReference type="EMBL" id="VBOY01000083">
    <property type="protein sequence ID" value="TMQ64567.1"/>
    <property type="molecule type" value="Genomic_DNA"/>
</dbReference>
<dbReference type="SUPFAM" id="SSF48208">
    <property type="entry name" value="Six-hairpin glycosidases"/>
    <property type="match status" value="1"/>
</dbReference>
<proteinExistence type="predicted"/>
<reference evidence="5 6" key="1">
    <citation type="journal article" date="2019" name="Nat. Microbiol.">
        <title>Mediterranean grassland soil C-N compound turnover is dependent on rainfall and depth, and is mediated by genomically divergent microorganisms.</title>
        <authorList>
            <person name="Diamond S."/>
            <person name="Andeer P.F."/>
            <person name="Li Z."/>
            <person name="Crits-Christoph A."/>
            <person name="Burstein D."/>
            <person name="Anantharaman K."/>
            <person name="Lane K.R."/>
            <person name="Thomas B.C."/>
            <person name="Pan C."/>
            <person name="Northen T.R."/>
            <person name="Banfield J.F."/>
        </authorList>
    </citation>
    <scope>NUCLEOTIDE SEQUENCE [LARGE SCALE GENOMIC DNA]</scope>
    <source>
        <strain evidence="5">WS_8</strain>
    </source>
</reference>
<gene>
    <name evidence="5" type="ORF">E6K78_08905</name>
</gene>
<protein>
    <recommendedName>
        <fullName evidence="7">Glycosyl transferase</fullName>
    </recommendedName>
</protein>
<evidence type="ECO:0000313" key="6">
    <source>
        <dbReference type="Proteomes" id="UP000316609"/>
    </source>
</evidence>